<dbReference type="Pfam" id="PF03625">
    <property type="entry name" value="DUF302"/>
    <property type="match status" value="1"/>
</dbReference>
<dbReference type="PANTHER" id="PTHR38342:SF2">
    <property type="entry name" value="INNER MEMBRANE OR EXPORTED"/>
    <property type="match status" value="1"/>
</dbReference>
<organism evidence="2">
    <name type="scientific">uncultured Parabacteroides sp</name>
    <dbReference type="NCBI Taxonomy" id="512312"/>
    <lineage>
        <taxon>Bacteria</taxon>
        <taxon>Pseudomonadati</taxon>
        <taxon>Bacteroidota</taxon>
        <taxon>Bacteroidia</taxon>
        <taxon>Bacteroidales</taxon>
        <taxon>Tannerellaceae</taxon>
        <taxon>Parabacteroides</taxon>
        <taxon>environmental samples</taxon>
    </lineage>
</organism>
<feature type="domain" description="DUF302" evidence="1">
    <location>
        <begin position="50"/>
        <end position="106"/>
    </location>
</feature>
<dbReference type="CDD" id="cd14797">
    <property type="entry name" value="DUF302"/>
    <property type="match status" value="1"/>
</dbReference>
<dbReference type="InterPro" id="IPR035923">
    <property type="entry name" value="TT1751-like_sf"/>
</dbReference>
<sequence>MGFSVHLNVQLKFYNLPMLKEVHLTSPLPTAQQAIEDRLHQRGFKIFAAIDQAAEAQNVGLALKPTVLLIFGSPKVGTMLMQEDDQVAFELPIKLLLVAEGDHTKALYP</sequence>
<accession>A0A060CKG8</accession>
<name>A0A060CKG8_9BACT</name>
<dbReference type="Gene3D" id="3.30.310.70">
    <property type="entry name" value="TT1751-like domain"/>
    <property type="match status" value="1"/>
</dbReference>
<dbReference type="SUPFAM" id="SSF103247">
    <property type="entry name" value="TT1751-like"/>
    <property type="match status" value="1"/>
</dbReference>
<dbReference type="EMBL" id="KF128085">
    <property type="protein sequence ID" value="AIA95447.1"/>
    <property type="molecule type" value="Genomic_DNA"/>
</dbReference>
<proteinExistence type="predicted"/>
<dbReference type="InterPro" id="IPR005180">
    <property type="entry name" value="DUF302"/>
</dbReference>
<evidence type="ECO:0000259" key="1">
    <source>
        <dbReference type="Pfam" id="PF03625"/>
    </source>
</evidence>
<reference evidence="2" key="1">
    <citation type="journal article" date="2013" name="Environ. Microbiol.">
        <title>Seasonally variable intestinal metagenomes of the red palm weevil (Rhynchophorus ferrugineus).</title>
        <authorList>
            <person name="Jia S."/>
            <person name="Zhang X."/>
            <person name="Zhang G."/>
            <person name="Yin A."/>
            <person name="Zhang S."/>
            <person name="Li F."/>
            <person name="Wang L."/>
            <person name="Zhao D."/>
            <person name="Yun Q."/>
            <person name="Tala"/>
            <person name="Wang J."/>
            <person name="Sun G."/>
            <person name="Baabdullah M."/>
            <person name="Yu X."/>
            <person name="Hu S."/>
            <person name="Al-Mssallem I.S."/>
            <person name="Yu J."/>
        </authorList>
    </citation>
    <scope>NUCLEOTIDE SEQUENCE</scope>
</reference>
<evidence type="ECO:0000313" key="2">
    <source>
        <dbReference type="EMBL" id="AIA95447.1"/>
    </source>
</evidence>
<protein>
    <submittedName>
        <fullName evidence="2">CAZy families GH35 protein</fullName>
    </submittedName>
</protein>
<dbReference type="PANTHER" id="PTHR38342">
    <property type="entry name" value="SLR5037 PROTEIN"/>
    <property type="match status" value="1"/>
</dbReference>
<dbReference type="AlphaFoldDB" id="A0A060CKG8"/>